<dbReference type="Gene3D" id="1.10.3090.10">
    <property type="entry name" value="cca-adding enzyme, domain 2"/>
    <property type="match status" value="1"/>
</dbReference>
<evidence type="ECO:0000259" key="12">
    <source>
        <dbReference type="Pfam" id="PF01743"/>
    </source>
</evidence>
<name>A0A7Z1AGF8_9GAMM</name>
<evidence type="ECO:0000256" key="11">
    <source>
        <dbReference type="RuleBase" id="RU003953"/>
    </source>
</evidence>
<dbReference type="Pfam" id="PF01743">
    <property type="entry name" value="PolyA_pol"/>
    <property type="match status" value="1"/>
</dbReference>
<evidence type="ECO:0000256" key="8">
    <source>
        <dbReference type="ARBA" id="ARBA00022840"/>
    </source>
</evidence>
<dbReference type="SUPFAM" id="SSF81301">
    <property type="entry name" value="Nucleotidyltransferase"/>
    <property type="match status" value="1"/>
</dbReference>
<feature type="domain" description="tRNA nucleotidyltransferase/poly(A) polymerase RNA and SrmB- binding" evidence="13">
    <location>
        <begin position="149"/>
        <end position="212"/>
    </location>
</feature>
<feature type="domain" description="Poly A polymerase head" evidence="12">
    <location>
        <begin position="3"/>
        <end position="122"/>
    </location>
</feature>
<sequence>MKIYLVGGAVRDRLLDLVVTERDWVVVGSTPDEMLVAGFRRADSEFPVFLHPETGEEYALARTEVKTAAGYKGFQVDYGPHITLEQDLLRRDLTINAMAMTEHGELIDICGGRDDLDSGMLRHITDAFTEDPVRLLRIARFAAKLGCWGFRVAHATHELMKKMALSDDLMSLNAERIWREMKGAFSTPQPWRFFELLHRCGALQRLLPELAEGMVSGGHGEETRDEFAAPLKRVANESEDPVVRCGVAFFDTVSRLAQPDQWMRRLRIEKAGRQLLHDLLRFHRLTREPEQAEQILRFVATLNPKRQPVRFRRFFAASHGLWPQQVENLLPKLEYSAELLGSPMPEELVRSGLEGQALGEALFAWRVVRLEEVMNQTRGSN</sequence>
<evidence type="ECO:0000313" key="15">
    <source>
        <dbReference type="Proteomes" id="UP000094769"/>
    </source>
</evidence>
<dbReference type="SUPFAM" id="SSF81891">
    <property type="entry name" value="Poly A polymerase C-terminal region-like"/>
    <property type="match status" value="1"/>
</dbReference>
<proteinExistence type="inferred from homology"/>
<keyword evidence="15" id="KW-1185">Reference proteome</keyword>
<dbReference type="GO" id="GO:0008033">
    <property type="term" value="P:tRNA processing"/>
    <property type="evidence" value="ECO:0007669"/>
    <property type="project" value="UniProtKB-KW"/>
</dbReference>
<dbReference type="Pfam" id="PF12627">
    <property type="entry name" value="PolyA_pol_RNAbd"/>
    <property type="match status" value="1"/>
</dbReference>
<keyword evidence="9" id="KW-0460">Magnesium</keyword>
<accession>A0A7Z1AGF8</accession>
<dbReference type="InterPro" id="IPR050124">
    <property type="entry name" value="tRNA_CCA-adding_enzyme"/>
</dbReference>
<dbReference type="GO" id="GO:0016779">
    <property type="term" value="F:nucleotidyltransferase activity"/>
    <property type="evidence" value="ECO:0007669"/>
    <property type="project" value="UniProtKB-KW"/>
</dbReference>
<protein>
    <submittedName>
        <fullName evidence="14">Multifunctional CCA protein</fullName>
    </submittedName>
</protein>
<dbReference type="PANTHER" id="PTHR47545:SF1">
    <property type="entry name" value="MULTIFUNCTIONAL CCA PROTEIN"/>
    <property type="match status" value="1"/>
</dbReference>
<keyword evidence="8" id="KW-0067">ATP-binding</keyword>
<evidence type="ECO:0000256" key="5">
    <source>
        <dbReference type="ARBA" id="ARBA00022723"/>
    </source>
</evidence>
<keyword evidence="2 11" id="KW-0808">Transferase</keyword>
<dbReference type="GO" id="GO:0005524">
    <property type="term" value="F:ATP binding"/>
    <property type="evidence" value="ECO:0007669"/>
    <property type="project" value="UniProtKB-KW"/>
</dbReference>
<comment type="cofactor">
    <cofactor evidence="1">
        <name>Mg(2+)</name>
        <dbReference type="ChEBI" id="CHEBI:18420"/>
    </cofactor>
</comment>
<keyword evidence="10 11" id="KW-0694">RNA-binding</keyword>
<dbReference type="GO" id="GO:0003723">
    <property type="term" value="F:RNA binding"/>
    <property type="evidence" value="ECO:0007669"/>
    <property type="project" value="UniProtKB-KW"/>
</dbReference>
<reference evidence="14 15" key="1">
    <citation type="submission" date="2016-06" db="EMBL/GenBank/DDBJ databases">
        <title>Genome sequence of endosymbiont of Candidatus Endolucinida thiodiazotropha.</title>
        <authorList>
            <person name="Poehlein A."/>
            <person name="Koenig S."/>
            <person name="Heiden S.E."/>
            <person name="Thuermer A."/>
            <person name="Voget S."/>
            <person name="Daniel R."/>
            <person name="Markert S."/>
            <person name="Gros O."/>
            <person name="Schweder T."/>
        </authorList>
    </citation>
    <scope>NUCLEOTIDE SEQUENCE [LARGE SCALE GENOMIC DNA]</scope>
    <source>
        <strain evidence="14 15">COS</strain>
    </source>
</reference>
<evidence type="ECO:0000256" key="1">
    <source>
        <dbReference type="ARBA" id="ARBA00001946"/>
    </source>
</evidence>
<evidence type="ECO:0000313" key="14">
    <source>
        <dbReference type="EMBL" id="ODJ88513.1"/>
    </source>
</evidence>
<evidence type="ECO:0000256" key="9">
    <source>
        <dbReference type="ARBA" id="ARBA00022842"/>
    </source>
</evidence>
<evidence type="ECO:0000259" key="13">
    <source>
        <dbReference type="Pfam" id="PF12627"/>
    </source>
</evidence>
<evidence type="ECO:0000256" key="10">
    <source>
        <dbReference type="ARBA" id="ARBA00022884"/>
    </source>
</evidence>
<evidence type="ECO:0000256" key="7">
    <source>
        <dbReference type="ARBA" id="ARBA00022800"/>
    </source>
</evidence>
<evidence type="ECO:0000256" key="2">
    <source>
        <dbReference type="ARBA" id="ARBA00022679"/>
    </source>
</evidence>
<dbReference type="GO" id="GO:0046872">
    <property type="term" value="F:metal ion binding"/>
    <property type="evidence" value="ECO:0007669"/>
    <property type="project" value="UniProtKB-KW"/>
</dbReference>
<dbReference type="Proteomes" id="UP000094769">
    <property type="component" value="Unassembled WGS sequence"/>
</dbReference>
<dbReference type="InterPro" id="IPR002646">
    <property type="entry name" value="PolA_pol_head_dom"/>
</dbReference>
<dbReference type="InterPro" id="IPR032828">
    <property type="entry name" value="PolyA_RNA-bd"/>
</dbReference>
<dbReference type="OrthoDB" id="9805698at2"/>
<comment type="caution">
    <text evidence="14">The sequence shown here is derived from an EMBL/GenBank/DDBJ whole genome shotgun (WGS) entry which is preliminary data.</text>
</comment>
<evidence type="ECO:0000256" key="3">
    <source>
        <dbReference type="ARBA" id="ARBA00022694"/>
    </source>
</evidence>
<dbReference type="EMBL" id="MARB01000005">
    <property type="protein sequence ID" value="ODJ88513.1"/>
    <property type="molecule type" value="Genomic_DNA"/>
</dbReference>
<keyword evidence="4" id="KW-0548">Nucleotidyltransferase</keyword>
<organism evidence="14 15">
    <name type="scientific">Candidatus Thiodiazotropha endolucinida</name>
    <dbReference type="NCBI Taxonomy" id="1655433"/>
    <lineage>
        <taxon>Bacteria</taxon>
        <taxon>Pseudomonadati</taxon>
        <taxon>Pseudomonadota</taxon>
        <taxon>Gammaproteobacteria</taxon>
        <taxon>Chromatiales</taxon>
        <taxon>Sedimenticolaceae</taxon>
        <taxon>Candidatus Thiodiazotropha</taxon>
    </lineage>
</organism>
<dbReference type="AlphaFoldDB" id="A0A7Z1AGF8"/>
<dbReference type="Gene3D" id="3.30.460.10">
    <property type="entry name" value="Beta Polymerase, domain 2"/>
    <property type="match status" value="1"/>
</dbReference>
<dbReference type="RefSeq" id="WP_069121817.1">
    <property type="nucleotide sequence ID" value="NZ_MARB01000005.1"/>
</dbReference>
<keyword evidence="3" id="KW-0819">tRNA processing</keyword>
<comment type="similarity">
    <text evidence="11">Belongs to the tRNA nucleotidyltransferase/poly(A) polymerase family.</text>
</comment>
<dbReference type="PANTHER" id="PTHR47545">
    <property type="entry name" value="MULTIFUNCTIONAL CCA PROTEIN"/>
    <property type="match status" value="1"/>
</dbReference>
<evidence type="ECO:0000256" key="6">
    <source>
        <dbReference type="ARBA" id="ARBA00022741"/>
    </source>
</evidence>
<keyword evidence="5" id="KW-0479">Metal-binding</keyword>
<dbReference type="GO" id="GO:0042245">
    <property type="term" value="P:RNA repair"/>
    <property type="evidence" value="ECO:0007669"/>
    <property type="project" value="UniProtKB-KW"/>
</dbReference>
<keyword evidence="6" id="KW-0547">Nucleotide-binding</keyword>
<evidence type="ECO:0000256" key="4">
    <source>
        <dbReference type="ARBA" id="ARBA00022695"/>
    </source>
</evidence>
<dbReference type="InterPro" id="IPR043519">
    <property type="entry name" value="NT_sf"/>
</dbReference>
<gene>
    <name evidence="14" type="primary">cca_2</name>
    <name evidence="14" type="ORF">CODIS_10590</name>
</gene>
<keyword evidence="7" id="KW-0692">RNA repair</keyword>